<evidence type="ECO:0000256" key="10">
    <source>
        <dbReference type="PIRSR" id="PIRSR611782-2"/>
    </source>
</evidence>
<dbReference type="InterPro" id="IPR001940">
    <property type="entry name" value="Peptidase_S1C"/>
</dbReference>
<dbReference type="SUPFAM" id="SSF50156">
    <property type="entry name" value="PDZ domain-like"/>
    <property type="match status" value="2"/>
</dbReference>
<feature type="binding site" evidence="10">
    <location>
        <begin position="214"/>
        <end position="216"/>
    </location>
    <ligand>
        <name>substrate</name>
    </ligand>
</feature>
<evidence type="ECO:0000256" key="8">
    <source>
        <dbReference type="ARBA" id="ARBA00022825"/>
    </source>
</evidence>
<dbReference type="Gene3D" id="2.40.10.120">
    <property type="match status" value="1"/>
</dbReference>
<evidence type="ECO:0000256" key="1">
    <source>
        <dbReference type="ARBA" id="ARBA00004418"/>
    </source>
</evidence>
<feature type="signal peptide" evidence="11">
    <location>
        <begin position="1"/>
        <end position="27"/>
    </location>
</feature>
<evidence type="ECO:0000313" key="14">
    <source>
        <dbReference type="Proteomes" id="UP000019276"/>
    </source>
</evidence>
<dbReference type="InterPro" id="IPR036034">
    <property type="entry name" value="PDZ_sf"/>
</dbReference>
<feature type="binding site" evidence="10">
    <location>
        <begin position="271"/>
        <end position="275"/>
    </location>
    <ligand>
        <name>substrate</name>
    </ligand>
</feature>
<dbReference type="PATRIC" id="fig|1328313.3.peg.2907"/>
<evidence type="ECO:0000313" key="13">
    <source>
        <dbReference type="EMBL" id="EWH09143.1"/>
    </source>
</evidence>
<dbReference type="AlphaFoldDB" id="W7QMK5"/>
<evidence type="ECO:0000256" key="7">
    <source>
        <dbReference type="ARBA" id="ARBA00022801"/>
    </source>
</evidence>
<feature type="active site" description="Charge relay system" evidence="9">
    <location>
        <position position="142"/>
    </location>
</feature>
<dbReference type="InterPro" id="IPR001478">
    <property type="entry name" value="PDZ"/>
</dbReference>
<dbReference type="FunFam" id="2.40.10.120:FF:000001">
    <property type="entry name" value="Periplasmic serine endoprotease DegP-like"/>
    <property type="match status" value="1"/>
</dbReference>
<keyword evidence="7" id="KW-0378">Hydrolase</keyword>
<keyword evidence="4 11" id="KW-0732">Signal</keyword>
<dbReference type="InterPro" id="IPR041489">
    <property type="entry name" value="PDZ_6"/>
</dbReference>
<comment type="caution">
    <text evidence="13">The sequence shown here is derived from an EMBL/GenBank/DDBJ whole genome shotgun (WGS) entry which is preliminary data.</text>
</comment>
<dbReference type="eggNOG" id="COG0265">
    <property type="taxonomic scope" value="Bacteria"/>
</dbReference>
<dbReference type="Proteomes" id="UP000019276">
    <property type="component" value="Unassembled WGS sequence"/>
</dbReference>
<dbReference type="PANTHER" id="PTHR22939">
    <property type="entry name" value="SERINE PROTEASE FAMILY S1C HTRA-RELATED"/>
    <property type="match status" value="1"/>
</dbReference>
<evidence type="ECO:0000256" key="6">
    <source>
        <dbReference type="ARBA" id="ARBA00022764"/>
    </source>
</evidence>
<keyword evidence="5" id="KW-0677">Repeat</keyword>
<evidence type="ECO:0000256" key="3">
    <source>
        <dbReference type="ARBA" id="ARBA00022670"/>
    </source>
</evidence>
<reference evidence="13 14" key="1">
    <citation type="journal article" date="2014" name="Genome Announc.">
        <title>Draft Genome Sequence of the Agar-Degrading Bacterium Catenovulum sp. Strain DS-2, Isolated from Intestines of Haliotis diversicolor.</title>
        <authorList>
            <person name="Shan D."/>
            <person name="Li X."/>
            <person name="Gu Z."/>
            <person name="Wei G."/>
            <person name="Gao Z."/>
            <person name="Shao Z."/>
        </authorList>
    </citation>
    <scope>NUCLEOTIDE SEQUENCE [LARGE SCALE GENOMIC DNA]</scope>
    <source>
        <strain evidence="13 14">DS-2</strain>
    </source>
</reference>
<dbReference type="NCBIfam" id="TIGR02037">
    <property type="entry name" value="degP_htrA_DO"/>
    <property type="match status" value="1"/>
</dbReference>
<accession>W7QMK5</accession>
<feature type="active site" description="Charge relay system" evidence="9">
    <location>
        <position position="216"/>
    </location>
</feature>
<organism evidence="13 14">
    <name type="scientific">Catenovulum agarivorans DS-2</name>
    <dbReference type="NCBI Taxonomy" id="1328313"/>
    <lineage>
        <taxon>Bacteria</taxon>
        <taxon>Pseudomonadati</taxon>
        <taxon>Pseudomonadota</taxon>
        <taxon>Gammaproteobacteria</taxon>
        <taxon>Alteromonadales</taxon>
        <taxon>Alteromonadaceae</taxon>
        <taxon>Catenovulum</taxon>
    </lineage>
</organism>
<dbReference type="EMBL" id="ARZY01000029">
    <property type="protein sequence ID" value="EWH09143.1"/>
    <property type="molecule type" value="Genomic_DNA"/>
</dbReference>
<evidence type="ECO:0000256" key="11">
    <source>
        <dbReference type="SAM" id="SignalP"/>
    </source>
</evidence>
<dbReference type="SUPFAM" id="SSF50494">
    <property type="entry name" value="Trypsin-like serine proteases"/>
    <property type="match status" value="1"/>
</dbReference>
<comment type="similarity">
    <text evidence="2">Belongs to the peptidase S1C family.</text>
</comment>
<sequence length="458" mass="48333">MKANYTKLFKVSVLSACLAMAPAVSHAALPWFGDSDKQETPTLAPMLEKATPAVVNISATGMKKDAQRIPDVFRYFFGPNAPQHQVQEKPFQTAGSGVIIDAEKGYVVTNHHVIADTDKILVTLKDGRQFEAKKLGSDAESDVALLQIEAEDITDIPLANSDKLRVGDFAIAIGNPFAIGQTVTSGIVSALGRSGLGIEGYENFIQTDAAINSGNSGGALVNFKGELIGINTAILGPHGGNVGIGFAIPSNMMKNLVDQIVEFGEVRRGVLGISGENIDAGIAKAFDLPTTQGAIVRQVFEGTAAEEAGIKPGDAIVSVNGRKIQTFFELRAKIGTMGAGNTATLGIIRDGKELEIKVKLKEAEGGNVAAASMHPALDGSDLGNGKTKSGEKGVVVNSVEERSIAARLGLEEGDVIIGVNRERVTNIAQLRDKLDKHKNGIIALNVMRGNTQLYLVIR</sequence>
<dbReference type="SMART" id="SM00228">
    <property type="entry name" value="PDZ"/>
    <property type="match status" value="2"/>
</dbReference>
<dbReference type="InterPro" id="IPR009003">
    <property type="entry name" value="Peptidase_S1_PA"/>
</dbReference>
<keyword evidence="8" id="KW-0720">Serine protease</keyword>
<evidence type="ECO:0000256" key="4">
    <source>
        <dbReference type="ARBA" id="ARBA00022729"/>
    </source>
</evidence>
<feature type="domain" description="PDZ" evidence="12">
    <location>
        <begin position="260"/>
        <end position="351"/>
    </location>
</feature>
<feature type="domain" description="PDZ" evidence="12">
    <location>
        <begin position="357"/>
        <end position="429"/>
    </location>
</feature>
<dbReference type="Pfam" id="PF13180">
    <property type="entry name" value="PDZ_2"/>
    <property type="match status" value="1"/>
</dbReference>
<dbReference type="Pfam" id="PF17820">
    <property type="entry name" value="PDZ_6"/>
    <property type="match status" value="1"/>
</dbReference>
<dbReference type="GO" id="GO:0006515">
    <property type="term" value="P:protein quality control for misfolded or incompletely synthesized proteins"/>
    <property type="evidence" value="ECO:0007669"/>
    <property type="project" value="TreeGrafter"/>
</dbReference>
<name>W7QMK5_9ALTE</name>
<gene>
    <name evidence="13" type="ORF">DS2_14254</name>
</gene>
<dbReference type="PRINTS" id="PR00834">
    <property type="entry name" value="PROTEASES2C"/>
</dbReference>
<dbReference type="GO" id="GO:0004252">
    <property type="term" value="F:serine-type endopeptidase activity"/>
    <property type="evidence" value="ECO:0007669"/>
    <property type="project" value="InterPro"/>
</dbReference>
<dbReference type="OrthoDB" id="9758917at2"/>
<dbReference type="STRING" id="1328313.DS2_14254"/>
<dbReference type="FunFam" id="2.40.10.10:FF:000001">
    <property type="entry name" value="Periplasmic serine protease DegS"/>
    <property type="match status" value="1"/>
</dbReference>
<comment type="subcellular location">
    <subcellularLocation>
        <location evidence="1">Periplasm</location>
    </subcellularLocation>
</comment>
<dbReference type="PANTHER" id="PTHR22939:SF129">
    <property type="entry name" value="SERINE PROTEASE HTRA2, MITOCHONDRIAL"/>
    <property type="match status" value="1"/>
</dbReference>
<keyword evidence="6" id="KW-0574">Periplasm</keyword>
<proteinExistence type="inferred from homology"/>
<evidence type="ECO:0000256" key="9">
    <source>
        <dbReference type="PIRSR" id="PIRSR611782-1"/>
    </source>
</evidence>
<evidence type="ECO:0000256" key="5">
    <source>
        <dbReference type="ARBA" id="ARBA00022737"/>
    </source>
</evidence>
<dbReference type="Gene3D" id="2.30.42.10">
    <property type="match status" value="2"/>
</dbReference>
<dbReference type="Pfam" id="PF13365">
    <property type="entry name" value="Trypsin_2"/>
    <property type="match status" value="1"/>
</dbReference>
<dbReference type="CDD" id="cd10839">
    <property type="entry name" value="cpPDZ1_DegP-like"/>
    <property type="match status" value="1"/>
</dbReference>
<feature type="binding site" evidence="10">
    <location>
        <position position="112"/>
    </location>
    <ligand>
        <name>substrate</name>
    </ligand>
</feature>
<feature type="binding site" evidence="10">
    <location>
        <position position="142"/>
    </location>
    <ligand>
        <name>substrate</name>
    </ligand>
</feature>
<feature type="chain" id="PRO_5039492227" evidence="11">
    <location>
        <begin position="28"/>
        <end position="458"/>
    </location>
</feature>
<dbReference type="InterPro" id="IPR011782">
    <property type="entry name" value="Pept_S1C_Do"/>
</dbReference>
<evidence type="ECO:0000259" key="12">
    <source>
        <dbReference type="PROSITE" id="PS50106"/>
    </source>
</evidence>
<dbReference type="GO" id="GO:0042597">
    <property type="term" value="C:periplasmic space"/>
    <property type="evidence" value="ECO:0007669"/>
    <property type="project" value="UniProtKB-SubCell"/>
</dbReference>
<keyword evidence="3 13" id="KW-0645">Protease</keyword>
<feature type="active site" description="Charge relay system" evidence="9">
    <location>
        <position position="112"/>
    </location>
</feature>
<dbReference type="PROSITE" id="PS50106">
    <property type="entry name" value="PDZ"/>
    <property type="match status" value="2"/>
</dbReference>
<keyword evidence="14" id="KW-1185">Reference proteome</keyword>
<evidence type="ECO:0000256" key="2">
    <source>
        <dbReference type="ARBA" id="ARBA00010541"/>
    </source>
</evidence>
<protein>
    <submittedName>
        <fullName evidence="13">Protease DO</fullName>
    </submittedName>
</protein>